<sequence>MVKHTHCYLCGKPLERPTSADHVPPQLFFPKELRRKYNIDKLLTIPVHPGCNLSYQLDEEYFVHTLLPMTKGSIAGDAHHFRVREKMRAGKNVALVNKVMDEFKHVVKGVHLPANRVAKMIDHNRFFRVLWKIIRGLHYHHTGEILPPEWGMRYWITAPYEPPEEFFKLYTESGREVIHGEYPLIFAYFFDRFTPDGWNFQYWGFHLWDSIIVTAMFHDPTCGCEVCQFVGPVFPEPMPGTIRA</sequence>
<evidence type="ECO:0000313" key="2">
    <source>
        <dbReference type="EMBL" id="UEM17264.1"/>
    </source>
</evidence>
<dbReference type="EMBL" id="JAGEMI010000001">
    <property type="protein sequence ID" value="MBO1864507.1"/>
    <property type="molecule type" value="Genomic_DNA"/>
</dbReference>
<evidence type="ECO:0000313" key="1">
    <source>
        <dbReference type="EMBL" id="MBO1864507.1"/>
    </source>
</evidence>
<gene>
    <name evidence="2" type="ORF">J4G43_025345</name>
    <name evidence="1" type="ORF">J4G43_27355</name>
</gene>
<name>A0A939M7D9_9BRAD</name>
<reference evidence="2 3" key="2">
    <citation type="journal article" date="2022" name="Int. J. Syst. Evol. Microbiol.">
        <title>Strains of Bradyrhizobium barranii sp. nov. associated with legumes native to Canada are symbionts of soybeans and belong to different subspecies (subsp. barranii subsp. nov. and subsp. apii subsp. nov.) and symbiovars (sv. glycinearum and sv. septentrionale).</title>
        <authorList>
            <person name="Bromfield E.S.P."/>
            <person name="Cloutier S."/>
            <person name="Wasai-Hara S."/>
            <person name="Minamisawa K."/>
        </authorList>
    </citation>
    <scope>NUCLEOTIDE SEQUENCE [LARGE SCALE GENOMIC DNA]</scope>
    <source>
        <strain evidence="2 3">144S4</strain>
    </source>
</reference>
<reference evidence="1" key="1">
    <citation type="submission" date="2021-03" db="EMBL/GenBank/DDBJ databases">
        <title>Whole Genome Sequence of Bradyrhizobium sp. Strain 144S4.</title>
        <authorList>
            <person name="Bromfield E.S.P."/>
            <person name="Cloutier S."/>
        </authorList>
    </citation>
    <scope>NUCLEOTIDE SEQUENCE [LARGE SCALE GENOMIC DNA]</scope>
    <source>
        <strain evidence="1">144S4</strain>
    </source>
</reference>
<evidence type="ECO:0000313" key="3">
    <source>
        <dbReference type="Proteomes" id="UP000664702"/>
    </source>
</evidence>
<dbReference type="AlphaFoldDB" id="A0A939M7D9"/>
<dbReference type="EMBL" id="CP086136">
    <property type="protein sequence ID" value="UEM17264.1"/>
    <property type="molecule type" value="Genomic_DNA"/>
</dbReference>
<evidence type="ECO:0008006" key="4">
    <source>
        <dbReference type="Google" id="ProtNLM"/>
    </source>
</evidence>
<dbReference type="KEGG" id="bban:J4G43_025345"/>
<protein>
    <recommendedName>
        <fullName evidence="4">HNH endonuclease</fullName>
    </recommendedName>
</protein>
<dbReference type="RefSeq" id="WP_208086666.1">
    <property type="nucleotide sequence ID" value="NZ_CP086136.1"/>
</dbReference>
<proteinExistence type="predicted"/>
<organism evidence="1">
    <name type="scientific">Bradyrhizobium barranii subsp. barranii</name>
    <dbReference type="NCBI Taxonomy" id="2823807"/>
    <lineage>
        <taxon>Bacteria</taxon>
        <taxon>Pseudomonadati</taxon>
        <taxon>Pseudomonadota</taxon>
        <taxon>Alphaproteobacteria</taxon>
        <taxon>Hyphomicrobiales</taxon>
        <taxon>Nitrobacteraceae</taxon>
        <taxon>Bradyrhizobium</taxon>
        <taxon>Bradyrhizobium barranii</taxon>
    </lineage>
</organism>
<dbReference type="Proteomes" id="UP000664702">
    <property type="component" value="Chromosome"/>
</dbReference>
<accession>A0A939M7D9</accession>